<dbReference type="InterPro" id="IPR011989">
    <property type="entry name" value="ARM-like"/>
</dbReference>
<evidence type="ECO:0000256" key="8">
    <source>
        <dbReference type="ARBA" id="ARBA00022679"/>
    </source>
</evidence>
<dbReference type="PROSITE" id="PS50089">
    <property type="entry name" value="ZF_RING_2"/>
    <property type="match status" value="1"/>
</dbReference>
<evidence type="ECO:0000256" key="1">
    <source>
        <dbReference type="ARBA" id="ARBA00000900"/>
    </source>
</evidence>
<evidence type="ECO:0000256" key="6">
    <source>
        <dbReference type="ARBA" id="ARBA00017157"/>
    </source>
</evidence>
<evidence type="ECO:0000256" key="5">
    <source>
        <dbReference type="ARBA" id="ARBA00012483"/>
    </source>
</evidence>
<keyword evidence="8 16" id="KW-0808">Transferase</keyword>
<dbReference type="InterPro" id="IPR054476">
    <property type="entry name" value="Ltn1_N"/>
</dbReference>
<feature type="region of interest" description="Disordered" evidence="17">
    <location>
        <begin position="593"/>
        <end position="630"/>
    </location>
</feature>
<dbReference type="FunFam" id="3.30.40.10:FF:000038">
    <property type="entry name" value="E3 ubiquitin-protein ligase listerin"/>
    <property type="match status" value="1"/>
</dbReference>
<dbReference type="InterPro" id="IPR039804">
    <property type="entry name" value="RING-CH-C4HC3_LTN1"/>
</dbReference>
<comment type="catalytic activity">
    <reaction evidence="1 16">
        <text>S-ubiquitinyl-[E2 ubiquitin-conjugating enzyme]-L-cysteine + [acceptor protein]-L-lysine = [E2 ubiquitin-conjugating enzyme]-L-cysteine + N(6)-ubiquitinyl-[acceptor protein]-L-lysine.</text>
        <dbReference type="EC" id="2.3.2.27"/>
    </reaction>
</comment>
<keyword evidence="20" id="KW-1185">Reference proteome</keyword>
<dbReference type="OrthoDB" id="6108at2759"/>
<dbReference type="InterPro" id="IPR054477">
    <property type="entry name" value="LTN1_E3_ligase_6th"/>
</dbReference>
<dbReference type="SUPFAM" id="SSF48371">
    <property type="entry name" value="ARM repeat"/>
    <property type="match status" value="1"/>
</dbReference>
<dbReference type="STRING" id="158441.A0A226CVL7"/>
<dbReference type="EMBL" id="LNIX01000066">
    <property type="protein sequence ID" value="OXA37033.1"/>
    <property type="molecule type" value="Genomic_DNA"/>
</dbReference>
<evidence type="ECO:0000256" key="15">
    <source>
        <dbReference type="PROSITE-ProRule" id="PRU00175"/>
    </source>
</evidence>
<accession>A0A226CVL7</accession>
<feature type="region of interest" description="Disordered" evidence="17">
    <location>
        <begin position="97"/>
        <end position="123"/>
    </location>
</feature>
<organism evidence="19 20">
    <name type="scientific">Folsomia candida</name>
    <name type="common">Springtail</name>
    <dbReference type="NCBI Taxonomy" id="158441"/>
    <lineage>
        <taxon>Eukaryota</taxon>
        <taxon>Metazoa</taxon>
        <taxon>Ecdysozoa</taxon>
        <taxon>Arthropoda</taxon>
        <taxon>Hexapoda</taxon>
        <taxon>Collembola</taxon>
        <taxon>Entomobryomorpha</taxon>
        <taxon>Isotomoidea</taxon>
        <taxon>Isotomidae</taxon>
        <taxon>Proisotominae</taxon>
        <taxon>Folsomia</taxon>
    </lineage>
</organism>
<dbReference type="PANTHER" id="PTHR12389:SF0">
    <property type="entry name" value="E3 UBIQUITIN-PROTEIN LIGASE LISTERIN"/>
    <property type="match status" value="1"/>
</dbReference>
<keyword evidence="13 16" id="KW-0862">Zinc</keyword>
<evidence type="ECO:0000256" key="7">
    <source>
        <dbReference type="ARBA" id="ARBA00022490"/>
    </source>
</evidence>
<comment type="function">
    <text evidence="16">E3 ubiquitin-protein ligase. Component of the ribosome quality control complex (RQC), a ribosome-associated complex that mediates ubiquitination and extraction of incompletely synthesized nascent chains for proteasomal degradation.</text>
</comment>
<keyword evidence="7" id="KW-0963">Cytoplasm</keyword>
<evidence type="ECO:0000256" key="4">
    <source>
        <dbReference type="ARBA" id="ARBA00007997"/>
    </source>
</evidence>
<evidence type="ECO:0000313" key="20">
    <source>
        <dbReference type="Proteomes" id="UP000198287"/>
    </source>
</evidence>
<comment type="similarity">
    <text evidence="4 16">Belongs to the LTN1 family.</text>
</comment>
<evidence type="ECO:0000256" key="14">
    <source>
        <dbReference type="ARBA" id="ARBA00032366"/>
    </source>
</evidence>
<evidence type="ECO:0000256" key="17">
    <source>
        <dbReference type="SAM" id="MobiDB-lite"/>
    </source>
</evidence>
<sequence>MGKDSKQRTKGGVQPSNSSRTAELLHKTGSSGGGSLSFLSAAAEAHLEFGVKPPTTVLTSLLIDDDLPPEVRMVFRKLQKKDAVTKIKALAELAQILGAPPPAQTDSPSTSREPSRERPRMSREELEDLSKILLPHWVKAYQKLVLDDSRKVREQAQLTLTQLCKNVGRNLAPYLKQLMPSWYLVQNDLYSPVASAGKKSFLTVFPSETKQLDVIKFCNEEIMRMMVDHLQGVFRGGKEEQGTGFKDKKQKGKKKTGQTDVPLQSEGNVLPETSAAADEAGSTSTRSGPDRGDGESYAMRITCASLQSLKTLIDQGLINYETLDEVFGSRGLFWCGADVTKELLVRRHMYDILSSLTKYLQIANQTEPGSSRNLSAQEDNTTTNAQQFIIPSDKCTKFINAALSSNQKETLPNLWNTFLLLTLNGVLSDIHLARKQLLTCCKNGFYGNASQIGSSVLPLLARIWEGFAQDDNSKQEFSHDIISSTITGYGNERSLFEKASIARTLVEIVAFLSNHEVIEMRPVYQFIFSNLSDLTSDFAQLHGNLIKDQDYYDGLIEFGFENSSREVFNSKEFGNFLVNLCVLHDAKSSMQNQKPAGAFRRKRVQFRGEDESSDNIGSGDQAEGENKPSLDFSSLSDQKQQFLQTVIKRLVQESAYKPVTVLSKKFKDKRIWTGISIIDVDLSSEEDKLTRLQVYLELINVYPEVPVLLGKFSDEFENFQDPSDFKQFLKELSLYTHLQPIKRWVRMPHFTGIVESLLLAGSLDESELQTILKFVFRDLFPQEFVSSIIGTMTERIGRDPTFSDDLSHILVSSNFRADLTQIYKYYWESYFLKSVLSMVESSDLELIETVCFRNLGKLDLTDVAQILEKYLESCDKTKQIDILIDINKRLGFSGEILQPLPHAQLKVKADLLAFLGMSYSHEISADGLDQVPKFSKIHRSAISKAIFKGKLILDSSLATPSDLIVPLLNVIYAQGLARVWDEVEKSSYFEIMNRELTNELDMVSSRLTEKIYEDKNAWKILWNEVSNMETSSHSSSSGADPLWQSRLPLRILRDYCHKAELTSGLKKTKLSPTPPIGEETIQDQVSQVLRDFSQNLFKVKEIISWLTEKRVKQPELFEFESLFKNIKNKTLVNKLLIITTELMSRAEKDDEITEEFLSLGACWIAAWLKQTKYININSKLQLLWVSNLAKAVSVCSNRARNLEQLCPKFVQEFIEFHSSQLYPVIYSIFVQLNEEVVSHNFWTLQTLLYVSKAFVTCPSNTLAYIEPDGVKLCEVFGKILGDGVSLPARITAYRILKKVRYDRSGEGDLPIVPPVIGNVIKALLDTLNRDGTNNDVMISYLLIWDALLKIQQGSNEFATYVRDQEFLLTPFLNTLFFSEHISLENANPKHFEKELNLNPDSPVNLLQLSCSVVQRTLRNLPYTVRWWWNNQVTRQRDRVFVEKFIVKYLSSKLAAEELSSVKLREGVDDNVTVHCHSGCNELIAHYRIEETNVTLTVSLPLNHPLGPVTVKISDKKLHGKISHLLNTRSHSLSAGLKLWKENLDGLYKDVDECAICFFILHNVTKQIPKLACKTCKKKFHAACLYKWFSTSNKSECPLCRNLF</sequence>
<evidence type="ECO:0000256" key="9">
    <source>
        <dbReference type="ARBA" id="ARBA00022723"/>
    </source>
</evidence>
<dbReference type="Pfam" id="PF23009">
    <property type="entry name" value="UBC_like"/>
    <property type="match status" value="1"/>
</dbReference>
<proteinExistence type="inferred from homology"/>
<keyword evidence="11 15" id="KW-0863">Zinc-finger</keyword>
<dbReference type="Pfam" id="PF22958">
    <property type="entry name" value="Ltn1_1st"/>
    <property type="match status" value="1"/>
</dbReference>
<dbReference type="CDD" id="cd16491">
    <property type="entry name" value="RING-CH-C4HC3_LTN1"/>
    <property type="match status" value="1"/>
</dbReference>
<feature type="domain" description="RING-type" evidence="18">
    <location>
        <begin position="1553"/>
        <end position="1600"/>
    </location>
</feature>
<comment type="pathway">
    <text evidence="3 16">Protein modification; protein ubiquitination.</text>
</comment>
<feature type="region of interest" description="Disordered" evidence="17">
    <location>
        <begin position="238"/>
        <end position="296"/>
    </location>
</feature>
<dbReference type="GO" id="GO:1990116">
    <property type="term" value="P:ribosome-associated ubiquitin-dependent protein catabolic process"/>
    <property type="evidence" value="ECO:0007669"/>
    <property type="project" value="UniProtKB-UniRule"/>
</dbReference>
<dbReference type="InterPro" id="IPR054478">
    <property type="entry name" value="LTN1_UBC"/>
</dbReference>
<dbReference type="GO" id="GO:0043023">
    <property type="term" value="F:ribosomal large subunit binding"/>
    <property type="evidence" value="ECO:0007669"/>
    <property type="project" value="TreeGrafter"/>
</dbReference>
<dbReference type="OMA" id="ECAICFF"/>
<dbReference type="InterPro" id="IPR013083">
    <property type="entry name" value="Znf_RING/FYVE/PHD"/>
</dbReference>
<dbReference type="SUPFAM" id="SSF57850">
    <property type="entry name" value="RING/U-box"/>
    <property type="match status" value="1"/>
</dbReference>
<dbReference type="GO" id="GO:0008270">
    <property type="term" value="F:zinc ion binding"/>
    <property type="evidence" value="ECO:0007669"/>
    <property type="project" value="UniProtKB-KW"/>
</dbReference>
<dbReference type="Gene3D" id="3.30.40.10">
    <property type="entry name" value="Zinc/RING finger domain, C3HC4 (zinc finger)"/>
    <property type="match status" value="1"/>
</dbReference>
<dbReference type="GO" id="GO:1990112">
    <property type="term" value="C:RQC complex"/>
    <property type="evidence" value="ECO:0007669"/>
    <property type="project" value="UniProtKB-UniRule"/>
</dbReference>
<dbReference type="Pfam" id="PF13639">
    <property type="entry name" value="zf-RING_2"/>
    <property type="match status" value="1"/>
</dbReference>
<feature type="compositionally biased region" description="Basic and acidic residues" evidence="17">
    <location>
        <begin position="113"/>
        <end position="123"/>
    </location>
</feature>
<reference evidence="19 20" key="1">
    <citation type="submission" date="2015-12" db="EMBL/GenBank/DDBJ databases">
        <title>The genome of Folsomia candida.</title>
        <authorList>
            <person name="Faddeeva A."/>
            <person name="Derks M.F."/>
            <person name="Anvar Y."/>
            <person name="Smit S."/>
            <person name="Van Straalen N."/>
            <person name="Roelofs D."/>
        </authorList>
    </citation>
    <scope>NUCLEOTIDE SEQUENCE [LARGE SCALE GENOMIC DNA]</scope>
    <source>
        <strain evidence="19 20">VU population</strain>
        <tissue evidence="19">Whole body</tissue>
    </source>
</reference>
<keyword evidence="10" id="KW-0677">Repeat</keyword>
<dbReference type="GO" id="GO:0005829">
    <property type="term" value="C:cytosol"/>
    <property type="evidence" value="ECO:0007669"/>
    <property type="project" value="UniProtKB-SubCell"/>
</dbReference>
<keyword evidence="9 16" id="KW-0479">Metal-binding</keyword>
<dbReference type="GO" id="GO:0072344">
    <property type="term" value="P:rescue of stalled ribosome"/>
    <property type="evidence" value="ECO:0007669"/>
    <property type="project" value="UniProtKB-UniRule"/>
</dbReference>
<dbReference type="Proteomes" id="UP000198287">
    <property type="component" value="Unassembled WGS sequence"/>
</dbReference>
<dbReference type="UniPathway" id="UPA00143"/>
<dbReference type="InterPro" id="IPR016024">
    <property type="entry name" value="ARM-type_fold"/>
</dbReference>
<evidence type="ECO:0000256" key="16">
    <source>
        <dbReference type="RuleBase" id="RU367090"/>
    </source>
</evidence>
<evidence type="ECO:0000256" key="2">
    <source>
        <dbReference type="ARBA" id="ARBA00004514"/>
    </source>
</evidence>
<evidence type="ECO:0000256" key="12">
    <source>
        <dbReference type="ARBA" id="ARBA00022786"/>
    </source>
</evidence>
<evidence type="ECO:0000256" key="3">
    <source>
        <dbReference type="ARBA" id="ARBA00004906"/>
    </source>
</evidence>
<evidence type="ECO:0000256" key="11">
    <source>
        <dbReference type="ARBA" id="ARBA00022771"/>
    </source>
</evidence>
<dbReference type="Gene3D" id="1.25.10.10">
    <property type="entry name" value="Leucine-rich Repeat Variant"/>
    <property type="match status" value="1"/>
</dbReference>
<dbReference type="Pfam" id="PF22999">
    <property type="entry name" value="LTN1_E3_ligase_6th"/>
    <property type="match status" value="1"/>
</dbReference>
<evidence type="ECO:0000259" key="18">
    <source>
        <dbReference type="PROSITE" id="PS50089"/>
    </source>
</evidence>
<dbReference type="EC" id="2.3.2.27" evidence="5 16"/>
<evidence type="ECO:0000256" key="13">
    <source>
        <dbReference type="ARBA" id="ARBA00022833"/>
    </source>
</evidence>
<gene>
    <name evidence="19" type="ORF">Fcan01_28227</name>
</gene>
<keyword evidence="12 16" id="KW-0833">Ubl conjugation pathway</keyword>
<dbReference type="InterPro" id="IPR001841">
    <property type="entry name" value="Znf_RING"/>
</dbReference>
<dbReference type="SMART" id="SM01197">
    <property type="entry name" value="FANCL_C"/>
    <property type="match status" value="1"/>
</dbReference>
<dbReference type="GO" id="GO:0016567">
    <property type="term" value="P:protein ubiquitination"/>
    <property type="evidence" value="ECO:0007669"/>
    <property type="project" value="UniProtKB-UniPathway"/>
</dbReference>
<dbReference type="GO" id="GO:0061630">
    <property type="term" value="F:ubiquitin protein ligase activity"/>
    <property type="evidence" value="ECO:0007669"/>
    <property type="project" value="UniProtKB-UniRule"/>
</dbReference>
<comment type="subunit">
    <text evidence="16">Component of the ribosome quality control complex (RQC).</text>
</comment>
<feature type="compositionally biased region" description="Basic and acidic residues" evidence="17">
    <location>
        <begin position="238"/>
        <end position="247"/>
    </location>
</feature>
<comment type="caution">
    <text evidence="19">The sequence shown here is derived from an EMBL/GenBank/DDBJ whole genome shotgun (WGS) entry which is preliminary data.</text>
</comment>
<comment type="subcellular location">
    <subcellularLocation>
        <location evidence="2">Cytoplasm</location>
        <location evidence="2">Cytosol</location>
    </subcellularLocation>
</comment>
<dbReference type="PANTHER" id="PTHR12389">
    <property type="entry name" value="ZINC FINGER PROTEIN 294"/>
    <property type="match status" value="1"/>
</dbReference>
<name>A0A226CVL7_FOLCA</name>
<dbReference type="InterPro" id="IPR039795">
    <property type="entry name" value="LTN1/Rkr1"/>
</dbReference>
<evidence type="ECO:0000313" key="19">
    <source>
        <dbReference type="EMBL" id="OXA37033.1"/>
    </source>
</evidence>
<feature type="region of interest" description="Disordered" evidence="17">
    <location>
        <begin position="1"/>
        <end position="36"/>
    </location>
</feature>
<protein>
    <recommendedName>
        <fullName evidence="6 16">E3 ubiquitin-protein ligase listerin</fullName>
        <ecNumber evidence="5 16">2.3.2.27</ecNumber>
    </recommendedName>
    <alternativeName>
        <fullName evidence="14 16">RING-type E3 ubiquitin transferase listerin</fullName>
    </alternativeName>
</protein>
<evidence type="ECO:0000256" key="10">
    <source>
        <dbReference type="ARBA" id="ARBA00022737"/>
    </source>
</evidence>